<dbReference type="AlphaFoldDB" id="A0A419VZK9"/>
<dbReference type="InterPro" id="IPR022689">
    <property type="entry name" value="Iron_dep_repressor"/>
</dbReference>
<organism evidence="2 3">
    <name type="scientific">Halopiger aswanensis</name>
    <dbReference type="NCBI Taxonomy" id="148449"/>
    <lineage>
        <taxon>Archaea</taxon>
        <taxon>Methanobacteriati</taxon>
        <taxon>Methanobacteriota</taxon>
        <taxon>Stenosarchaea group</taxon>
        <taxon>Halobacteria</taxon>
        <taxon>Halobacteriales</taxon>
        <taxon>Natrialbaceae</taxon>
        <taxon>Halopiger</taxon>
    </lineage>
</organism>
<dbReference type="GO" id="GO:0003677">
    <property type="term" value="F:DNA binding"/>
    <property type="evidence" value="ECO:0007669"/>
    <property type="project" value="InterPro"/>
</dbReference>
<protein>
    <submittedName>
        <fullName evidence="2">DtxR family iron (Metal) dependent repressor</fullName>
    </submittedName>
</protein>
<dbReference type="PROSITE" id="PS50944">
    <property type="entry name" value="HTH_DTXR"/>
    <property type="match status" value="1"/>
</dbReference>
<dbReference type="Pfam" id="PF01325">
    <property type="entry name" value="Fe_dep_repress"/>
    <property type="match status" value="1"/>
</dbReference>
<name>A0A419VZK9_9EURY</name>
<dbReference type="InterPro" id="IPR050536">
    <property type="entry name" value="DtxR_MntR_Metal-Reg"/>
</dbReference>
<dbReference type="GO" id="GO:0003700">
    <property type="term" value="F:DNA-binding transcription factor activity"/>
    <property type="evidence" value="ECO:0007669"/>
    <property type="project" value="InterPro"/>
</dbReference>
<gene>
    <name evidence="2" type="ORF">ATJ93_4313</name>
</gene>
<dbReference type="PANTHER" id="PTHR33238:SF7">
    <property type="entry name" value="IRON-DEPENDENT TRANSCRIPTIONAL REGULATOR"/>
    <property type="match status" value="1"/>
</dbReference>
<sequence length="146" mass="16555">MSATRQSGRGCSCIHPETCIDRHQGRYLIAVYRLTRSHDERVRTGTVSDRLEVSPASVTEMFDRLESEGLVDYEKQKGVTVTARGEKVARELVRRQRVVRAFFDSELGITLSPETGYRIGFVLPDEGIDRLRKLVDDSSGYTRSDE</sequence>
<dbReference type="InterPro" id="IPR036388">
    <property type="entry name" value="WH-like_DNA-bd_sf"/>
</dbReference>
<evidence type="ECO:0000259" key="1">
    <source>
        <dbReference type="PROSITE" id="PS50944"/>
    </source>
</evidence>
<proteinExistence type="predicted"/>
<dbReference type="RefSeq" id="WP_120246625.1">
    <property type="nucleotide sequence ID" value="NZ_RAPO01000005.1"/>
</dbReference>
<comment type="caution">
    <text evidence="2">The sequence shown here is derived from an EMBL/GenBank/DDBJ whole genome shotgun (WGS) entry which is preliminary data.</text>
</comment>
<dbReference type="GO" id="GO:0046914">
    <property type="term" value="F:transition metal ion binding"/>
    <property type="evidence" value="ECO:0007669"/>
    <property type="project" value="InterPro"/>
</dbReference>
<dbReference type="InterPro" id="IPR022687">
    <property type="entry name" value="HTH_DTXR"/>
</dbReference>
<reference evidence="2 3" key="1">
    <citation type="submission" date="2018-09" db="EMBL/GenBank/DDBJ databases">
        <title>Genomic Encyclopedia of Archaeal and Bacterial Type Strains, Phase II (KMG-II): from individual species to whole genera.</title>
        <authorList>
            <person name="Goeker M."/>
        </authorList>
    </citation>
    <scope>NUCLEOTIDE SEQUENCE [LARGE SCALE GENOMIC DNA]</scope>
    <source>
        <strain evidence="2 3">DSM 13151</strain>
    </source>
</reference>
<dbReference type="InterPro" id="IPR036390">
    <property type="entry name" value="WH_DNA-bd_sf"/>
</dbReference>
<dbReference type="EMBL" id="RAPO01000005">
    <property type="protein sequence ID" value="RKD88651.1"/>
    <property type="molecule type" value="Genomic_DNA"/>
</dbReference>
<evidence type="ECO:0000313" key="3">
    <source>
        <dbReference type="Proteomes" id="UP000283805"/>
    </source>
</evidence>
<dbReference type="Proteomes" id="UP000283805">
    <property type="component" value="Unassembled WGS sequence"/>
</dbReference>
<dbReference type="OrthoDB" id="266552at2157"/>
<keyword evidence="3" id="KW-1185">Reference proteome</keyword>
<dbReference type="SMART" id="SM00529">
    <property type="entry name" value="HTH_DTXR"/>
    <property type="match status" value="1"/>
</dbReference>
<dbReference type="Gene3D" id="1.10.10.10">
    <property type="entry name" value="Winged helix-like DNA-binding domain superfamily/Winged helix DNA-binding domain"/>
    <property type="match status" value="1"/>
</dbReference>
<dbReference type="SUPFAM" id="SSF46785">
    <property type="entry name" value="Winged helix' DNA-binding domain"/>
    <property type="match status" value="1"/>
</dbReference>
<evidence type="ECO:0000313" key="2">
    <source>
        <dbReference type="EMBL" id="RKD88651.1"/>
    </source>
</evidence>
<accession>A0A419VZK9</accession>
<dbReference type="PANTHER" id="PTHR33238">
    <property type="entry name" value="IRON (METAL) DEPENDENT REPRESSOR, DTXR FAMILY"/>
    <property type="match status" value="1"/>
</dbReference>
<feature type="domain" description="HTH dtxR-type" evidence="1">
    <location>
        <begin position="27"/>
        <end position="82"/>
    </location>
</feature>